<dbReference type="PIRSF" id="PIRSF037037">
    <property type="entry name" value="Kelch-like_protein_gigaxonin"/>
    <property type="match status" value="1"/>
</dbReference>
<evidence type="ECO:0000256" key="5">
    <source>
        <dbReference type="ARBA" id="ARBA00022786"/>
    </source>
</evidence>
<organism evidence="9 10">
    <name type="scientific">Tigriopus californicus</name>
    <name type="common">Marine copepod</name>
    <dbReference type="NCBI Taxonomy" id="6832"/>
    <lineage>
        <taxon>Eukaryota</taxon>
        <taxon>Metazoa</taxon>
        <taxon>Ecdysozoa</taxon>
        <taxon>Arthropoda</taxon>
        <taxon>Crustacea</taxon>
        <taxon>Multicrustacea</taxon>
        <taxon>Hexanauplia</taxon>
        <taxon>Copepoda</taxon>
        <taxon>Harpacticoida</taxon>
        <taxon>Harpacticidae</taxon>
        <taxon>Tigriopus</taxon>
    </lineage>
</organism>
<dbReference type="UniPathway" id="UPA00143"/>
<accession>A0A553PN49</accession>
<evidence type="ECO:0000256" key="2">
    <source>
        <dbReference type="ARBA" id="ARBA00013699"/>
    </source>
</evidence>
<sequence length="504" mass="57715">MSPCLRPRRLRQSLNPLQKKSQSFSKVKAAMGQAQSGYHLEGPVLGPEATKRRRLKGFSNSAIDLLNDTNEAREASHGPFDITLIAKNDRFQAHRQILAEKSAYFRPMLSMFQEQFQSEVEFKELVDPECLAKVLFFLYFNEIYLTPMNAQDILSLANYLQIEGLQRRCSDYMQLRIDKQNCVSLYLYTLCLGPEDLRCHAEDYILSNFEKIVTKKSREFLLLPKELLLKIISNDRLLVSTEGSVFRAVMHWVSFSPKERAPHIPNLLEHVHFPLMSMNEVEQYGRDSRVKKSKNLAIAFEEAKRYFDKDPTEKIRYWTNKKKPAKWKMMASMSTARSSHTVEVLDGNIYVVGGGDGKEWLCTSEVYNPVKNKWSLISDLKTKRWKCGLCVLNGYLYAIGGMDSPQAGFWGSPLKSVERYFPATDEWQEVAHMNEARFGAAVVSYQGKVYVSGGFGTCKSILSSTEVYDPDANRWTKINPMRKMCGFVGGVLVDRPIHFDEGDF</sequence>
<evidence type="ECO:0000256" key="1">
    <source>
        <dbReference type="ARBA" id="ARBA00004906"/>
    </source>
</evidence>
<dbReference type="PANTHER" id="PTHR24412:SF497">
    <property type="entry name" value="KELCH-LIKE PROTEIN 18"/>
    <property type="match status" value="1"/>
</dbReference>
<comment type="caution">
    <text evidence="9">The sequence shown here is derived from an EMBL/GenBank/DDBJ whole genome shotgun (WGS) entry which is preliminary data.</text>
</comment>
<dbReference type="InterPro" id="IPR006652">
    <property type="entry name" value="Kelch_1"/>
</dbReference>
<dbReference type="InterPro" id="IPR015915">
    <property type="entry name" value="Kelch-typ_b-propeller"/>
</dbReference>
<reference evidence="9 10" key="1">
    <citation type="journal article" date="2018" name="Nat. Ecol. Evol.">
        <title>Genomic signatures of mitonuclear coevolution across populations of Tigriopus californicus.</title>
        <authorList>
            <person name="Barreto F.S."/>
            <person name="Watson E.T."/>
            <person name="Lima T.G."/>
            <person name="Willett C.S."/>
            <person name="Edmands S."/>
            <person name="Li W."/>
            <person name="Burton R.S."/>
        </authorList>
    </citation>
    <scope>NUCLEOTIDE SEQUENCE [LARGE SCALE GENOMIC DNA]</scope>
    <source>
        <strain evidence="9 10">San Diego</strain>
    </source>
</reference>
<gene>
    <name evidence="9" type="ORF">TCAL_06592</name>
</gene>
<comment type="function">
    <text evidence="7">Probable substrate-specific adapter of an E3 ubiquitin-protein ligase complex which mediates the ubiquitination and subsequent proteasomal degradation of target proteins. May have a role in synapse differentiation and growth.</text>
</comment>
<dbReference type="SUPFAM" id="SSF54695">
    <property type="entry name" value="POZ domain"/>
    <property type="match status" value="1"/>
</dbReference>
<dbReference type="EMBL" id="VCGU01000002">
    <property type="protein sequence ID" value="TRY79111.1"/>
    <property type="molecule type" value="Genomic_DNA"/>
</dbReference>
<evidence type="ECO:0000313" key="10">
    <source>
        <dbReference type="Proteomes" id="UP000318571"/>
    </source>
</evidence>
<dbReference type="GO" id="GO:0003779">
    <property type="term" value="F:actin binding"/>
    <property type="evidence" value="ECO:0007669"/>
    <property type="project" value="UniProtKB-KW"/>
</dbReference>
<dbReference type="PROSITE" id="PS50097">
    <property type="entry name" value="BTB"/>
    <property type="match status" value="1"/>
</dbReference>
<proteinExistence type="predicted"/>
<dbReference type="GO" id="GO:0016567">
    <property type="term" value="P:protein ubiquitination"/>
    <property type="evidence" value="ECO:0007669"/>
    <property type="project" value="UniProtKB-UniPathway"/>
</dbReference>
<name>A0A553PN49_TIGCA</name>
<keyword evidence="6" id="KW-0009">Actin-binding</keyword>
<dbReference type="Gene3D" id="2.120.10.80">
    <property type="entry name" value="Kelch-type beta propeller"/>
    <property type="match status" value="1"/>
</dbReference>
<dbReference type="Pfam" id="PF07707">
    <property type="entry name" value="BACK"/>
    <property type="match status" value="1"/>
</dbReference>
<evidence type="ECO:0000256" key="6">
    <source>
        <dbReference type="ARBA" id="ARBA00023203"/>
    </source>
</evidence>
<dbReference type="PANTHER" id="PTHR24412">
    <property type="entry name" value="KELCH PROTEIN"/>
    <property type="match status" value="1"/>
</dbReference>
<dbReference type="SMART" id="SM00225">
    <property type="entry name" value="BTB"/>
    <property type="match status" value="1"/>
</dbReference>
<keyword evidence="5" id="KW-0833">Ubl conjugation pathway</keyword>
<dbReference type="STRING" id="6832.A0A553PN49"/>
<evidence type="ECO:0000259" key="8">
    <source>
        <dbReference type="PROSITE" id="PS50097"/>
    </source>
</evidence>
<evidence type="ECO:0000256" key="3">
    <source>
        <dbReference type="ARBA" id="ARBA00022441"/>
    </source>
</evidence>
<dbReference type="Proteomes" id="UP000318571">
    <property type="component" value="Chromosome 6"/>
</dbReference>
<dbReference type="Gene3D" id="1.25.40.420">
    <property type="match status" value="1"/>
</dbReference>
<dbReference type="Gene3D" id="3.30.710.10">
    <property type="entry name" value="Potassium Channel Kv1.1, Chain A"/>
    <property type="match status" value="1"/>
</dbReference>
<dbReference type="SUPFAM" id="SSF117281">
    <property type="entry name" value="Kelch motif"/>
    <property type="match status" value="1"/>
</dbReference>
<keyword evidence="4" id="KW-0677">Repeat</keyword>
<protein>
    <recommendedName>
        <fullName evidence="2">Kelch-like protein diablo</fullName>
    </recommendedName>
</protein>
<dbReference type="InterPro" id="IPR000210">
    <property type="entry name" value="BTB/POZ_dom"/>
</dbReference>
<evidence type="ECO:0000256" key="7">
    <source>
        <dbReference type="ARBA" id="ARBA00043912"/>
    </source>
</evidence>
<dbReference type="InterPro" id="IPR011705">
    <property type="entry name" value="BACK"/>
</dbReference>
<feature type="domain" description="BTB" evidence="8">
    <location>
        <begin position="80"/>
        <end position="147"/>
    </location>
</feature>
<keyword evidence="3" id="KW-0880">Kelch repeat</keyword>
<dbReference type="AlphaFoldDB" id="A0A553PN49"/>
<keyword evidence="10" id="KW-1185">Reference proteome</keyword>
<evidence type="ECO:0000313" key="9">
    <source>
        <dbReference type="EMBL" id="TRY79111.1"/>
    </source>
</evidence>
<dbReference type="SMART" id="SM00875">
    <property type="entry name" value="BACK"/>
    <property type="match status" value="1"/>
</dbReference>
<dbReference type="OMA" id="RCHAEDY"/>
<dbReference type="InterPro" id="IPR011333">
    <property type="entry name" value="SKP1/BTB/POZ_sf"/>
</dbReference>
<dbReference type="Pfam" id="PF00651">
    <property type="entry name" value="BTB"/>
    <property type="match status" value="1"/>
</dbReference>
<dbReference type="SMART" id="SM00612">
    <property type="entry name" value="Kelch"/>
    <property type="match status" value="3"/>
</dbReference>
<dbReference type="Pfam" id="PF01344">
    <property type="entry name" value="Kelch_1"/>
    <property type="match status" value="3"/>
</dbReference>
<dbReference type="InterPro" id="IPR017096">
    <property type="entry name" value="BTB-kelch_protein"/>
</dbReference>
<comment type="pathway">
    <text evidence="1">Protein modification; protein ubiquitination.</text>
</comment>
<evidence type="ECO:0000256" key="4">
    <source>
        <dbReference type="ARBA" id="ARBA00022737"/>
    </source>
</evidence>